<dbReference type="InterPro" id="IPR035906">
    <property type="entry name" value="MetI-like_sf"/>
</dbReference>
<evidence type="ECO:0000313" key="9">
    <source>
        <dbReference type="EMBL" id="TNY33679.1"/>
    </source>
</evidence>
<dbReference type="SUPFAM" id="SSF161098">
    <property type="entry name" value="MetI-like"/>
    <property type="match status" value="1"/>
</dbReference>
<evidence type="ECO:0000256" key="4">
    <source>
        <dbReference type="ARBA" id="ARBA00022692"/>
    </source>
</evidence>
<dbReference type="GO" id="GO:0005886">
    <property type="term" value="C:plasma membrane"/>
    <property type="evidence" value="ECO:0007669"/>
    <property type="project" value="UniProtKB-SubCell"/>
</dbReference>
<sequence length="309" mass="34325">MSERADTYDATAADPDGGLSARIDWFPYLLLLPAFFLVATIVAWPLVETFRLSFTDASMRGEEFIGFENYVEIFDDDFTEVIQRTFIWMFASVGLKVLLGIFGAVLLNAAIPGRVIFRILVMPPWIVPIAIGVFMWGWMYNGQFGMISGLGQNIGILDGPFEFLGYQTSAFIATIVTDVWIGTPLVAIYLLAAMQSIPTELYEAAWTDGAGRFYRFRRITLPLIAPSVATMALLSAIWTFNSFDIIWILTEGGPRGATTTMIIDTYKTAISRFRYGEGAARAVMILICLSLFAACYLGLLSRLQKRGKA</sequence>
<evidence type="ECO:0000313" key="10">
    <source>
        <dbReference type="Proteomes" id="UP000314011"/>
    </source>
</evidence>
<keyword evidence="4 7" id="KW-0812">Transmembrane</keyword>
<feature type="transmembrane region" description="Helical" evidence="7">
    <location>
        <begin position="119"/>
        <end position="139"/>
    </location>
</feature>
<keyword evidence="3" id="KW-1003">Cell membrane</keyword>
<dbReference type="CDD" id="cd06261">
    <property type="entry name" value="TM_PBP2"/>
    <property type="match status" value="1"/>
</dbReference>
<feature type="transmembrane region" description="Helical" evidence="7">
    <location>
        <begin position="279"/>
        <end position="299"/>
    </location>
</feature>
<dbReference type="Gene3D" id="1.10.3720.10">
    <property type="entry name" value="MetI-like"/>
    <property type="match status" value="1"/>
</dbReference>
<accession>A0A5C5GID1</accession>
<dbReference type="RefSeq" id="WP_140194367.1">
    <property type="nucleotide sequence ID" value="NZ_CP065915.1"/>
</dbReference>
<evidence type="ECO:0000256" key="2">
    <source>
        <dbReference type="ARBA" id="ARBA00022448"/>
    </source>
</evidence>
<evidence type="ECO:0000256" key="1">
    <source>
        <dbReference type="ARBA" id="ARBA00004651"/>
    </source>
</evidence>
<dbReference type="PROSITE" id="PS50928">
    <property type="entry name" value="ABC_TM1"/>
    <property type="match status" value="1"/>
</dbReference>
<gene>
    <name evidence="9" type="ORF">FHY64_10520</name>
</gene>
<proteinExistence type="inferred from homology"/>
<evidence type="ECO:0000256" key="5">
    <source>
        <dbReference type="ARBA" id="ARBA00022989"/>
    </source>
</evidence>
<name>A0A5C5GID1_9RHOB</name>
<organism evidence="9 10">
    <name type="scientific">Pelagovum pacificum</name>
    <dbReference type="NCBI Taxonomy" id="2588711"/>
    <lineage>
        <taxon>Bacteria</taxon>
        <taxon>Pseudomonadati</taxon>
        <taxon>Pseudomonadota</taxon>
        <taxon>Alphaproteobacteria</taxon>
        <taxon>Rhodobacterales</taxon>
        <taxon>Paracoccaceae</taxon>
        <taxon>Pelagovum</taxon>
    </lineage>
</organism>
<comment type="similarity">
    <text evidence="7">Belongs to the binding-protein-dependent transport system permease family.</text>
</comment>
<feature type="transmembrane region" description="Helical" evidence="7">
    <location>
        <begin position="170"/>
        <end position="192"/>
    </location>
</feature>
<dbReference type="EMBL" id="VFFF01000001">
    <property type="protein sequence ID" value="TNY33679.1"/>
    <property type="molecule type" value="Genomic_DNA"/>
</dbReference>
<evidence type="ECO:0000256" key="6">
    <source>
        <dbReference type="ARBA" id="ARBA00023136"/>
    </source>
</evidence>
<dbReference type="PANTHER" id="PTHR43005">
    <property type="entry name" value="BLR7065 PROTEIN"/>
    <property type="match status" value="1"/>
</dbReference>
<feature type="transmembrane region" description="Helical" evidence="7">
    <location>
        <begin position="219"/>
        <end position="240"/>
    </location>
</feature>
<evidence type="ECO:0000259" key="8">
    <source>
        <dbReference type="PROSITE" id="PS50928"/>
    </source>
</evidence>
<comment type="subcellular location">
    <subcellularLocation>
        <location evidence="1 7">Cell membrane</location>
        <topology evidence="1 7">Multi-pass membrane protein</topology>
    </subcellularLocation>
</comment>
<keyword evidence="6 7" id="KW-0472">Membrane</keyword>
<dbReference type="Pfam" id="PF00528">
    <property type="entry name" value="BPD_transp_1"/>
    <property type="match status" value="1"/>
</dbReference>
<protein>
    <submittedName>
        <fullName evidence="9">Sugar ABC transporter permease</fullName>
    </submittedName>
</protein>
<dbReference type="Proteomes" id="UP000314011">
    <property type="component" value="Unassembled WGS sequence"/>
</dbReference>
<feature type="domain" description="ABC transmembrane type-1" evidence="8">
    <location>
        <begin position="82"/>
        <end position="296"/>
    </location>
</feature>
<dbReference type="PANTHER" id="PTHR43005:SF1">
    <property type="entry name" value="SPERMIDINE_PUTRESCINE TRANSPORT SYSTEM PERMEASE PROTEIN"/>
    <property type="match status" value="1"/>
</dbReference>
<dbReference type="InterPro" id="IPR000515">
    <property type="entry name" value="MetI-like"/>
</dbReference>
<reference evidence="9 10" key="1">
    <citation type="submission" date="2019-06" db="EMBL/GenBank/DDBJ databases">
        <title>Genome of new Rhodobacteraceae sp. SM1903.</title>
        <authorList>
            <person name="Ren X."/>
        </authorList>
    </citation>
    <scope>NUCLEOTIDE SEQUENCE [LARGE SCALE GENOMIC DNA]</scope>
    <source>
        <strain evidence="9 10">SM1903</strain>
    </source>
</reference>
<evidence type="ECO:0000256" key="7">
    <source>
        <dbReference type="RuleBase" id="RU363032"/>
    </source>
</evidence>
<feature type="transmembrane region" description="Helical" evidence="7">
    <location>
        <begin position="86"/>
        <end position="107"/>
    </location>
</feature>
<keyword evidence="2 7" id="KW-0813">Transport</keyword>
<comment type="caution">
    <text evidence="9">The sequence shown here is derived from an EMBL/GenBank/DDBJ whole genome shotgun (WGS) entry which is preliminary data.</text>
</comment>
<keyword evidence="5 7" id="KW-1133">Transmembrane helix</keyword>
<evidence type="ECO:0000256" key="3">
    <source>
        <dbReference type="ARBA" id="ARBA00022475"/>
    </source>
</evidence>
<dbReference type="OrthoDB" id="9805108at2"/>
<feature type="transmembrane region" description="Helical" evidence="7">
    <location>
        <begin position="25"/>
        <end position="47"/>
    </location>
</feature>
<dbReference type="GO" id="GO:0055085">
    <property type="term" value="P:transmembrane transport"/>
    <property type="evidence" value="ECO:0007669"/>
    <property type="project" value="InterPro"/>
</dbReference>
<dbReference type="AlphaFoldDB" id="A0A5C5GID1"/>
<keyword evidence="10" id="KW-1185">Reference proteome</keyword>